<evidence type="ECO:0000313" key="4">
    <source>
        <dbReference type="EMBL" id="PWY78237.1"/>
    </source>
</evidence>
<dbReference type="OrthoDB" id="366390at2759"/>
<evidence type="ECO:0000256" key="1">
    <source>
        <dbReference type="ARBA" id="ARBA00022737"/>
    </source>
</evidence>
<dbReference type="VEuPathDB" id="FungiDB:BO70DRAFT_363127"/>
<dbReference type="SUPFAM" id="SSF48403">
    <property type="entry name" value="Ankyrin repeat"/>
    <property type="match status" value="1"/>
</dbReference>
<sequence>MSLNCLPNELVVEIGLFLEPRSLASLIQSAKRYAWLLTPRLYDFYLQRTYCYGLDQVKLWSSPYVVKYFQGHPSNVSHMYNYGTLLHQFAEAGNLCLLNILLSRGAHVNAKAESFVTPLHLAASEGHVDVAQALIDAGADINARDENNETPLYNAISEKRRDMIPCLINSGANIFAGQPLPFEDAIYDNMPEFSTLLIQAIKSAGPDIDTLNEEDCTMLHVAAKAGCVTTVQLLLDNNADPFRTTPSGCTALHLACQRGHTQVAKLLLNAMRHAGHDAFAQDTLGYTPLLSAVESCTAPLVQLLIDYGDSISASGEYALQLVNWRKIQVHVLSLLLRHKLPAVLYEVIQTRFRTEAEHMMYQGFPTQPQLLFLERALQMVKSHETTINLSASRGTGPTILHYLCKLAFKSNEIHELLCAFFKADADVDICDPRGDTPIHMILKASNRYKNLKLVHLMIDSSNDINKLKEDRSSYLHWAAMSGHPRTVQLLLDRMDGSTIVSVNNRGETALHMAAKAANHAAVQQLLTSHINVNAQDIDGKTAMHVVAGLAGASTAHLLVEGGADMTAIDGFGNPPVHYAVGYENAEMVDFFIGAGAAVHEGCFLCTDCLSQKPAK</sequence>
<keyword evidence="5" id="KW-1185">Reference proteome</keyword>
<feature type="repeat" description="ANK" evidence="3">
    <location>
        <begin position="214"/>
        <end position="240"/>
    </location>
</feature>
<dbReference type="STRING" id="1448321.A0A317VZ49"/>
<proteinExistence type="predicted"/>
<dbReference type="PROSITE" id="PS50088">
    <property type="entry name" value="ANK_REPEAT"/>
    <property type="match status" value="7"/>
</dbReference>
<keyword evidence="2 3" id="KW-0040">ANK repeat</keyword>
<feature type="repeat" description="ANK" evidence="3">
    <location>
        <begin position="114"/>
        <end position="146"/>
    </location>
</feature>
<evidence type="ECO:0000313" key="5">
    <source>
        <dbReference type="Proteomes" id="UP000247233"/>
    </source>
</evidence>
<feature type="repeat" description="ANK" evidence="3">
    <location>
        <begin position="284"/>
        <end position="316"/>
    </location>
</feature>
<dbReference type="InterPro" id="IPR036770">
    <property type="entry name" value="Ankyrin_rpt-contain_sf"/>
</dbReference>
<gene>
    <name evidence="4" type="ORF">BO70DRAFT_363127</name>
</gene>
<organism evidence="4 5">
    <name type="scientific">Aspergillus heteromorphus CBS 117.55</name>
    <dbReference type="NCBI Taxonomy" id="1448321"/>
    <lineage>
        <taxon>Eukaryota</taxon>
        <taxon>Fungi</taxon>
        <taxon>Dikarya</taxon>
        <taxon>Ascomycota</taxon>
        <taxon>Pezizomycotina</taxon>
        <taxon>Eurotiomycetes</taxon>
        <taxon>Eurotiomycetidae</taxon>
        <taxon>Eurotiales</taxon>
        <taxon>Aspergillaceae</taxon>
        <taxon>Aspergillus</taxon>
        <taxon>Aspergillus subgen. Circumdati</taxon>
    </lineage>
</organism>
<feature type="repeat" description="ANK" evidence="3">
    <location>
        <begin position="247"/>
        <end position="269"/>
    </location>
</feature>
<dbReference type="Proteomes" id="UP000247233">
    <property type="component" value="Unassembled WGS sequence"/>
</dbReference>
<dbReference type="PANTHER" id="PTHR24198:SF165">
    <property type="entry name" value="ANKYRIN REPEAT-CONTAINING PROTEIN-RELATED"/>
    <property type="match status" value="1"/>
</dbReference>
<protein>
    <submittedName>
        <fullName evidence="4">Ankyrin</fullName>
    </submittedName>
</protein>
<reference evidence="4 5" key="1">
    <citation type="submission" date="2016-12" db="EMBL/GenBank/DDBJ databases">
        <title>The genomes of Aspergillus section Nigri reveals drivers in fungal speciation.</title>
        <authorList>
            <consortium name="DOE Joint Genome Institute"/>
            <person name="Vesth T.C."/>
            <person name="Nybo J."/>
            <person name="Theobald S."/>
            <person name="Brandl J."/>
            <person name="Frisvad J.C."/>
            <person name="Nielsen K.F."/>
            <person name="Lyhne E.K."/>
            <person name="Kogle M.E."/>
            <person name="Kuo A."/>
            <person name="Riley R."/>
            <person name="Clum A."/>
            <person name="Nolan M."/>
            <person name="Lipzen A."/>
            <person name="Salamov A."/>
            <person name="Henrissat B."/>
            <person name="Wiebenga A."/>
            <person name="De Vries R.P."/>
            <person name="Grigoriev I.V."/>
            <person name="Mortensen U.H."/>
            <person name="Andersen M.R."/>
            <person name="Baker S.E."/>
        </authorList>
    </citation>
    <scope>NUCLEOTIDE SEQUENCE [LARGE SCALE GENOMIC DNA]</scope>
    <source>
        <strain evidence="4 5">CBS 117.55</strain>
    </source>
</reference>
<name>A0A317VZ49_9EURO</name>
<dbReference type="PROSITE" id="PS50297">
    <property type="entry name" value="ANK_REP_REGION"/>
    <property type="match status" value="5"/>
</dbReference>
<dbReference type="PANTHER" id="PTHR24198">
    <property type="entry name" value="ANKYRIN REPEAT AND PROTEIN KINASE DOMAIN-CONTAINING PROTEIN"/>
    <property type="match status" value="1"/>
</dbReference>
<evidence type="ECO:0000256" key="3">
    <source>
        <dbReference type="PROSITE-ProRule" id="PRU00023"/>
    </source>
</evidence>
<dbReference type="SMART" id="SM00248">
    <property type="entry name" value="ANK"/>
    <property type="match status" value="13"/>
</dbReference>
<dbReference type="RefSeq" id="XP_025398178.1">
    <property type="nucleotide sequence ID" value="XM_025543488.1"/>
</dbReference>
<dbReference type="EMBL" id="MSFL01000017">
    <property type="protein sequence ID" value="PWY78237.1"/>
    <property type="molecule type" value="Genomic_DNA"/>
</dbReference>
<keyword evidence="1" id="KW-0677">Repeat</keyword>
<accession>A0A317VZ49</accession>
<dbReference type="PRINTS" id="PR01415">
    <property type="entry name" value="ANKYRIN"/>
</dbReference>
<dbReference type="GeneID" id="37065725"/>
<feature type="repeat" description="ANK" evidence="3">
    <location>
        <begin position="81"/>
        <end position="113"/>
    </location>
</feature>
<dbReference type="Pfam" id="PF12796">
    <property type="entry name" value="Ank_2"/>
    <property type="match status" value="3"/>
</dbReference>
<comment type="caution">
    <text evidence="4">The sequence shown here is derived from an EMBL/GenBank/DDBJ whole genome shotgun (WGS) entry which is preliminary data.</text>
</comment>
<feature type="repeat" description="ANK" evidence="3">
    <location>
        <begin position="538"/>
        <end position="570"/>
    </location>
</feature>
<dbReference type="InterPro" id="IPR002110">
    <property type="entry name" value="Ankyrin_rpt"/>
</dbReference>
<evidence type="ECO:0000256" key="2">
    <source>
        <dbReference type="ARBA" id="ARBA00023043"/>
    </source>
</evidence>
<feature type="repeat" description="ANK" evidence="3">
    <location>
        <begin position="505"/>
        <end position="537"/>
    </location>
</feature>
<dbReference type="AlphaFoldDB" id="A0A317VZ49"/>
<dbReference type="Gene3D" id="1.25.40.20">
    <property type="entry name" value="Ankyrin repeat-containing domain"/>
    <property type="match status" value="3"/>
</dbReference>